<keyword evidence="3" id="KW-1185">Reference proteome</keyword>
<dbReference type="EMBL" id="JAGPXF010000004">
    <property type="protein sequence ID" value="KAH7245140.1"/>
    <property type="molecule type" value="Genomic_DNA"/>
</dbReference>
<feature type="transmembrane region" description="Helical" evidence="1">
    <location>
        <begin position="291"/>
        <end position="309"/>
    </location>
</feature>
<dbReference type="OrthoDB" id="10250990at2759"/>
<feature type="transmembrane region" description="Helical" evidence="1">
    <location>
        <begin position="176"/>
        <end position="194"/>
    </location>
</feature>
<feature type="transmembrane region" description="Helical" evidence="1">
    <location>
        <begin position="133"/>
        <end position="156"/>
    </location>
</feature>
<evidence type="ECO:0000313" key="3">
    <source>
        <dbReference type="Proteomes" id="UP000813427"/>
    </source>
</evidence>
<feature type="transmembrane region" description="Helical" evidence="1">
    <location>
        <begin position="18"/>
        <end position="38"/>
    </location>
</feature>
<evidence type="ECO:0000256" key="1">
    <source>
        <dbReference type="SAM" id="Phobius"/>
    </source>
</evidence>
<reference evidence="2" key="1">
    <citation type="journal article" date="2021" name="Nat. Commun.">
        <title>Genetic determinants of endophytism in the Arabidopsis root mycobiome.</title>
        <authorList>
            <person name="Mesny F."/>
            <person name="Miyauchi S."/>
            <person name="Thiergart T."/>
            <person name="Pickel B."/>
            <person name="Atanasova L."/>
            <person name="Karlsson M."/>
            <person name="Huettel B."/>
            <person name="Barry K.W."/>
            <person name="Haridas S."/>
            <person name="Chen C."/>
            <person name="Bauer D."/>
            <person name="Andreopoulos W."/>
            <person name="Pangilinan J."/>
            <person name="LaButti K."/>
            <person name="Riley R."/>
            <person name="Lipzen A."/>
            <person name="Clum A."/>
            <person name="Drula E."/>
            <person name="Henrissat B."/>
            <person name="Kohler A."/>
            <person name="Grigoriev I.V."/>
            <person name="Martin F.M."/>
            <person name="Hacquard S."/>
        </authorList>
    </citation>
    <scope>NUCLEOTIDE SEQUENCE</scope>
    <source>
        <strain evidence="2">MPI-SDFR-AT-0068</strain>
    </source>
</reference>
<protein>
    <submittedName>
        <fullName evidence="2">Uncharacterized protein</fullName>
    </submittedName>
</protein>
<feature type="transmembrane region" description="Helical" evidence="1">
    <location>
        <begin position="321"/>
        <end position="342"/>
    </location>
</feature>
<dbReference type="AlphaFoldDB" id="A0A8K0RXK0"/>
<keyword evidence="1" id="KW-0812">Transmembrane</keyword>
<dbReference type="Proteomes" id="UP000813427">
    <property type="component" value="Unassembled WGS sequence"/>
</dbReference>
<comment type="caution">
    <text evidence="2">The sequence shown here is derived from an EMBL/GenBank/DDBJ whole genome shotgun (WGS) entry which is preliminary data.</text>
</comment>
<feature type="transmembrane region" description="Helical" evidence="1">
    <location>
        <begin position="233"/>
        <end position="257"/>
    </location>
</feature>
<gene>
    <name evidence="2" type="ORF">BKA59DRAFT_169622</name>
</gene>
<keyword evidence="1" id="KW-1133">Transmembrane helix</keyword>
<sequence length="405" mass="45718">METPDVCPAGESRNTKELIVKLIVAHLTAVVAFCNLQSLRNERLDTIEPVLFLLSPLIVVVQTALGLFVIHASLIINIIQSRHSFSESFGIYARHWNTLFGKKVPENSQKPGQLFDEPLHHARRLRSMFGRAWVRLGRSAAIFGTLFQFSATILLYKRRLSLYGWDSLTIVDHRTFELAVGGAAVSIMSLALLLKLPGFDKAPETEYIPDLNAEATIIFCRGDPRRCPSWYQIIYFSDFGSTTSALTWLFCVGSSLYKGKLKWLEFVGNMYYEMYKGIEEQLPYDISVTKFYTLIGVVFVVSYIIAKLYTGATGLRDSRLWVLLPAALVLGSIFLALFYLWLMVMAPLLVFGFPAMLSGPTCVLLTKGYETRAMFSQVPFGPSMNDKDCFLLWKDPTADYLWSLV</sequence>
<keyword evidence="1" id="KW-0472">Membrane</keyword>
<evidence type="ECO:0000313" key="2">
    <source>
        <dbReference type="EMBL" id="KAH7245140.1"/>
    </source>
</evidence>
<proteinExistence type="predicted"/>
<name>A0A8K0RXK0_9HYPO</name>
<feature type="transmembrane region" description="Helical" evidence="1">
    <location>
        <begin position="50"/>
        <end position="76"/>
    </location>
</feature>
<feature type="transmembrane region" description="Helical" evidence="1">
    <location>
        <begin position="348"/>
        <end position="366"/>
    </location>
</feature>
<organism evidence="2 3">
    <name type="scientific">Fusarium tricinctum</name>
    <dbReference type="NCBI Taxonomy" id="61284"/>
    <lineage>
        <taxon>Eukaryota</taxon>
        <taxon>Fungi</taxon>
        <taxon>Dikarya</taxon>
        <taxon>Ascomycota</taxon>
        <taxon>Pezizomycotina</taxon>
        <taxon>Sordariomycetes</taxon>
        <taxon>Hypocreomycetidae</taxon>
        <taxon>Hypocreales</taxon>
        <taxon>Nectriaceae</taxon>
        <taxon>Fusarium</taxon>
        <taxon>Fusarium tricinctum species complex</taxon>
    </lineage>
</organism>
<accession>A0A8K0RXK0</accession>